<name>A0ABP0I3Z9_9DINO</name>
<keyword evidence="4" id="KW-1185">Reference proteome</keyword>
<gene>
    <name evidence="3" type="ORF">SCF082_LOCUS5167</name>
</gene>
<dbReference type="InterPro" id="IPR013830">
    <property type="entry name" value="SGNH_hydro"/>
</dbReference>
<evidence type="ECO:0000256" key="1">
    <source>
        <dbReference type="SAM" id="SignalP"/>
    </source>
</evidence>
<dbReference type="EMBL" id="CAXAMM010002758">
    <property type="protein sequence ID" value="CAK8997320.1"/>
    <property type="molecule type" value="Genomic_DNA"/>
</dbReference>
<dbReference type="CDD" id="cd00229">
    <property type="entry name" value="SGNH_hydrolase"/>
    <property type="match status" value="1"/>
</dbReference>
<protein>
    <recommendedName>
        <fullName evidence="2">SGNH hydrolase-type esterase domain-containing protein</fullName>
    </recommendedName>
</protein>
<dbReference type="SUPFAM" id="SSF52266">
    <property type="entry name" value="SGNH hydrolase"/>
    <property type="match status" value="1"/>
</dbReference>
<reference evidence="3 4" key="1">
    <citation type="submission" date="2024-02" db="EMBL/GenBank/DDBJ databases">
        <authorList>
            <person name="Chen Y."/>
            <person name="Shah S."/>
            <person name="Dougan E. K."/>
            <person name="Thang M."/>
            <person name="Chan C."/>
        </authorList>
    </citation>
    <scope>NUCLEOTIDE SEQUENCE [LARGE SCALE GENOMIC DNA]</scope>
</reference>
<feature type="domain" description="SGNH hydrolase-type esterase" evidence="2">
    <location>
        <begin position="68"/>
        <end position="252"/>
    </location>
</feature>
<sequence>MAISFQLLALAIVPLALFSGPVSSFLSSTYSSVKGAFLWRFFLFQLFRLWKLPAGPELDHEGHHLLILGSSVAKGEGAEAGPGPNLGWPARLAKALEAKVPAWRIHNRAVEYTTSQLWYDLVMNKTTPEEWKHYSLVILSLSVNNEGFLLTQEEEKLQQIEQHFLKHVRMTVKELRGRLNASARLVLAGPYANDGYSPKHFSVVQDIKSQMSKWEEVNHFIDFLQEPACDLKGHWPSGYSRDFAHPNSLGHEGLFKCMDLPSIFGDFW</sequence>
<organism evidence="3 4">
    <name type="scientific">Durusdinium trenchii</name>
    <dbReference type="NCBI Taxonomy" id="1381693"/>
    <lineage>
        <taxon>Eukaryota</taxon>
        <taxon>Sar</taxon>
        <taxon>Alveolata</taxon>
        <taxon>Dinophyceae</taxon>
        <taxon>Suessiales</taxon>
        <taxon>Symbiodiniaceae</taxon>
        <taxon>Durusdinium</taxon>
    </lineage>
</organism>
<evidence type="ECO:0000313" key="4">
    <source>
        <dbReference type="Proteomes" id="UP001642464"/>
    </source>
</evidence>
<dbReference type="Proteomes" id="UP001642464">
    <property type="component" value="Unassembled WGS sequence"/>
</dbReference>
<dbReference type="Pfam" id="PF13472">
    <property type="entry name" value="Lipase_GDSL_2"/>
    <property type="match status" value="1"/>
</dbReference>
<feature type="signal peptide" evidence="1">
    <location>
        <begin position="1"/>
        <end position="24"/>
    </location>
</feature>
<dbReference type="Gene3D" id="3.40.50.1110">
    <property type="entry name" value="SGNH hydrolase"/>
    <property type="match status" value="1"/>
</dbReference>
<dbReference type="InterPro" id="IPR036514">
    <property type="entry name" value="SGNH_hydro_sf"/>
</dbReference>
<evidence type="ECO:0000313" key="3">
    <source>
        <dbReference type="EMBL" id="CAK8997320.1"/>
    </source>
</evidence>
<proteinExistence type="predicted"/>
<feature type="chain" id="PRO_5046183650" description="SGNH hydrolase-type esterase domain-containing protein" evidence="1">
    <location>
        <begin position="25"/>
        <end position="268"/>
    </location>
</feature>
<comment type="caution">
    <text evidence="3">The sequence shown here is derived from an EMBL/GenBank/DDBJ whole genome shotgun (WGS) entry which is preliminary data.</text>
</comment>
<keyword evidence="1" id="KW-0732">Signal</keyword>
<accession>A0ABP0I3Z9</accession>
<evidence type="ECO:0000259" key="2">
    <source>
        <dbReference type="Pfam" id="PF13472"/>
    </source>
</evidence>